<evidence type="ECO:0000259" key="8">
    <source>
        <dbReference type="PROSITE" id="PS50893"/>
    </source>
</evidence>
<dbReference type="STRING" id="1257118.L8GSB4"/>
<evidence type="ECO:0000313" key="9">
    <source>
        <dbReference type="EMBL" id="ELR16069.1"/>
    </source>
</evidence>
<dbReference type="OMA" id="NEICYSH"/>
<sequence>MLESNMNRVERLLHYTATPPEAPLALARGQRWDPKLRQIVSTTGVDVEEGLEAGDDEEEQWPTEGRIEFRDVWMRYRDELGHVLKGIDLSSLINALFRLIELDRGQIRVDGRDIAALGLHRVRSALAIIPQDPVLFSGSVRSNVDPFGRHADQAVWRALDKVGLRAFVAAQRLGLDAKLTAGGHNLSVGQRQLVCMARALLCDEARVLVLDEATASVDNRTDRAIQDTLRREFAGRTVVVIAHRLHTVIEMDRIIVMDEGRVVQYGKPWELLEANEGPFARLVEQTGAVTAQYLRAMARQHHSGDGSSASSSFSSTATTITSPPPPPVDLLG</sequence>
<organism evidence="9 10">
    <name type="scientific">Acanthamoeba castellanii (strain ATCC 30010 / Neff)</name>
    <dbReference type="NCBI Taxonomy" id="1257118"/>
    <lineage>
        <taxon>Eukaryota</taxon>
        <taxon>Amoebozoa</taxon>
        <taxon>Discosea</taxon>
        <taxon>Longamoebia</taxon>
        <taxon>Centramoebida</taxon>
        <taxon>Acanthamoebidae</taxon>
        <taxon>Acanthamoeba</taxon>
    </lineage>
</organism>
<dbReference type="KEGG" id="acan:ACA1_224480"/>
<keyword evidence="3" id="KW-0547">Nucleotide-binding</keyword>
<evidence type="ECO:0000256" key="2">
    <source>
        <dbReference type="ARBA" id="ARBA00022692"/>
    </source>
</evidence>
<name>L8GSB4_ACACF</name>
<accession>L8GSB4</accession>
<evidence type="ECO:0000256" key="4">
    <source>
        <dbReference type="ARBA" id="ARBA00022840"/>
    </source>
</evidence>
<proteinExistence type="predicted"/>
<feature type="compositionally biased region" description="Pro residues" evidence="7">
    <location>
        <begin position="322"/>
        <end position="332"/>
    </location>
</feature>
<protein>
    <recommendedName>
        <fullName evidence="8">ABC transporter domain-containing protein</fullName>
    </recommendedName>
</protein>
<dbReference type="OrthoDB" id="29192at2759"/>
<evidence type="ECO:0000313" key="10">
    <source>
        <dbReference type="Proteomes" id="UP000011083"/>
    </source>
</evidence>
<gene>
    <name evidence="9" type="ORF">ACA1_224480</name>
</gene>
<dbReference type="Gene3D" id="3.40.50.300">
    <property type="entry name" value="P-loop containing nucleotide triphosphate hydrolases"/>
    <property type="match status" value="1"/>
</dbReference>
<feature type="compositionally biased region" description="Low complexity" evidence="7">
    <location>
        <begin position="307"/>
        <end position="321"/>
    </location>
</feature>
<dbReference type="PROSITE" id="PS50893">
    <property type="entry name" value="ABC_TRANSPORTER_2"/>
    <property type="match status" value="1"/>
</dbReference>
<dbReference type="PANTHER" id="PTHR24223">
    <property type="entry name" value="ATP-BINDING CASSETTE SUB-FAMILY C"/>
    <property type="match status" value="1"/>
</dbReference>
<feature type="region of interest" description="Disordered" evidence="7">
    <location>
        <begin position="299"/>
        <end position="332"/>
    </location>
</feature>
<dbReference type="FunFam" id="3.40.50.300:FF:000630">
    <property type="entry name" value="ATP-binding cassette (ABC) transporter, putative"/>
    <property type="match status" value="1"/>
</dbReference>
<dbReference type="InterPro" id="IPR050173">
    <property type="entry name" value="ABC_transporter_C-like"/>
</dbReference>
<keyword evidence="4" id="KW-0067">ATP-binding</keyword>
<dbReference type="AlphaFoldDB" id="L8GSB4"/>
<dbReference type="InterPro" id="IPR027417">
    <property type="entry name" value="P-loop_NTPase"/>
</dbReference>
<evidence type="ECO:0000256" key="3">
    <source>
        <dbReference type="ARBA" id="ARBA00022741"/>
    </source>
</evidence>
<dbReference type="PROSITE" id="PS00211">
    <property type="entry name" value="ABC_TRANSPORTER_1"/>
    <property type="match status" value="1"/>
</dbReference>
<keyword evidence="1" id="KW-0813">Transport</keyword>
<dbReference type="GeneID" id="14916660"/>
<evidence type="ECO:0000256" key="5">
    <source>
        <dbReference type="ARBA" id="ARBA00022989"/>
    </source>
</evidence>
<keyword evidence="5" id="KW-1133">Transmembrane helix</keyword>
<dbReference type="GO" id="GO:0016887">
    <property type="term" value="F:ATP hydrolysis activity"/>
    <property type="evidence" value="ECO:0007669"/>
    <property type="project" value="InterPro"/>
</dbReference>
<dbReference type="GO" id="GO:0005524">
    <property type="term" value="F:ATP binding"/>
    <property type="evidence" value="ECO:0007669"/>
    <property type="project" value="UniProtKB-KW"/>
</dbReference>
<evidence type="ECO:0000256" key="6">
    <source>
        <dbReference type="ARBA" id="ARBA00023136"/>
    </source>
</evidence>
<dbReference type="InterPro" id="IPR003439">
    <property type="entry name" value="ABC_transporter-like_ATP-bd"/>
</dbReference>
<keyword evidence="10" id="KW-1185">Reference proteome</keyword>
<dbReference type="CDD" id="cd03244">
    <property type="entry name" value="ABCC_MRP_domain2"/>
    <property type="match status" value="1"/>
</dbReference>
<evidence type="ECO:0000256" key="1">
    <source>
        <dbReference type="ARBA" id="ARBA00022448"/>
    </source>
</evidence>
<feature type="domain" description="ABC transporter" evidence="8">
    <location>
        <begin position="45"/>
        <end position="284"/>
    </location>
</feature>
<evidence type="ECO:0000256" key="7">
    <source>
        <dbReference type="SAM" id="MobiDB-lite"/>
    </source>
</evidence>
<dbReference type="Pfam" id="PF00005">
    <property type="entry name" value="ABC_tran"/>
    <property type="match status" value="1"/>
</dbReference>
<dbReference type="GO" id="GO:0042626">
    <property type="term" value="F:ATPase-coupled transmembrane transporter activity"/>
    <property type="evidence" value="ECO:0007669"/>
    <property type="project" value="TreeGrafter"/>
</dbReference>
<dbReference type="VEuPathDB" id="AmoebaDB:ACA1_224480"/>
<reference evidence="9 10" key="1">
    <citation type="journal article" date="2013" name="Genome Biol.">
        <title>Genome of Acanthamoeba castellanii highlights extensive lateral gene transfer and early evolution of tyrosine kinase signaling.</title>
        <authorList>
            <person name="Clarke M."/>
            <person name="Lohan A.J."/>
            <person name="Liu B."/>
            <person name="Lagkouvardos I."/>
            <person name="Roy S."/>
            <person name="Zafar N."/>
            <person name="Bertelli C."/>
            <person name="Schilde C."/>
            <person name="Kianianmomeni A."/>
            <person name="Burglin T.R."/>
            <person name="Frech C."/>
            <person name="Turcotte B."/>
            <person name="Kopec K.O."/>
            <person name="Synnott J.M."/>
            <person name="Choo C."/>
            <person name="Paponov I."/>
            <person name="Finkler A."/>
            <person name="Soon Heng Tan C."/>
            <person name="Hutchins A.P."/>
            <person name="Weinmeier T."/>
            <person name="Rattei T."/>
            <person name="Chu J.S."/>
            <person name="Gimenez G."/>
            <person name="Irimia M."/>
            <person name="Rigden D.J."/>
            <person name="Fitzpatrick D.A."/>
            <person name="Lorenzo-Morales J."/>
            <person name="Bateman A."/>
            <person name="Chiu C.H."/>
            <person name="Tang P."/>
            <person name="Hegemann P."/>
            <person name="Fromm H."/>
            <person name="Raoult D."/>
            <person name="Greub G."/>
            <person name="Miranda-Saavedra D."/>
            <person name="Chen N."/>
            <person name="Nash P."/>
            <person name="Ginger M.L."/>
            <person name="Horn M."/>
            <person name="Schaap P."/>
            <person name="Caler L."/>
            <person name="Loftus B."/>
        </authorList>
    </citation>
    <scope>NUCLEOTIDE SEQUENCE [LARGE SCALE GENOMIC DNA]</scope>
    <source>
        <strain evidence="9 10">Neff</strain>
    </source>
</reference>
<dbReference type="GO" id="GO:0016020">
    <property type="term" value="C:membrane"/>
    <property type="evidence" value="ECO:0007669"/>
    <property type="project" value="TreeGrafter"/>
</dbReference>
<keyword evidence="2" id="KW-0812">Transmembrane</keyword>
<keyword evidence="6" id="KW-0472">Membrane</keyword>
<dbReference type="Proteomes" id="UP000011083">
    <property type="component" value="Unassembled WGS sequence"/>
</dbReference>
<dbReference type="SUPFAM" id="SSF52540">
    <property type="entry name" value="P-loop containing nucleoside triphosphate hydrolases"/>
    <property type="match status" value="1"/>
</dbReference>
<dbReference type="InterPro" id="IPR017871">
    <property type="entry name" value="ABC_transporter-like_CS"/>
</dbReference>
<dbReference type="EMBL" id="KB008010">
    <property type="protein sequence ID" value="ELR16069.1"/>
    <property type="molecule type" value="Genomic_DNA"/>
</dbReference>
<dbReference type="RefSeq" id="XP_004338082.1">
    <property type="nucleotide sequence ID" value="XM_004338034.1"/>
</dbReference>